<evidence type="ECO:0000313" key="6">
    <source>
        <dbReference type="Proteomes" id="UP000320653"/>
    </source>
</evidence>
<dbReference type="Pfam" id="PF25917">
    <property type="entry name" value="BSH_RND"/>
    <property type="match status" value="1"/>
</dbReference>
<dbReference type="SUPFAM" id="SSF111369">
    <property type="entry name" value="HlyD-like secretion proteins"/>
    <property type="match status" value="3"/>
</dbReference>
<comment type="caution">
    <text evidence="5">The sequence shown here is derived from an EMBL/GenBank/DDBJ whole genome shotgun (WGS) entry which is preliminary data.</text>
</comment>
<evidence type="ECO:0000259" key="4">
    <source>
        <dbReference type="Pfam" id="PF25954"/>
    </source>
</evidence>
<dbReference type="EMBL" id="VIWP01000009">
    <property type="protein sequence ID" value="TWF48035.1"/>
    <property type="molecule type" value="Genomic_DNA"/>
</dbReference>
<evidence type="ECO:0000259" key="3">
    <source>
        <dbReference type="Pfam" id="PF25917"/>
    </source>
</evidence>
<dbReference type="Gene3D" id="2.40.50.100">
    <property type="match status" value="1"/>
</dbReference>
<reference evidence="5 6" key="1">
    <citation type="submission" date="2019-06" db="EMBL/GenBank/DDBJ databases">
        <title>Sorghum-associated microbial communities from plants grown in Nebraska, USA.</title>
        <authorList>
            <person name="Schachtman D."/>
        </authorList>
    </citation>
    <scope>NUCLEOTIDE SEQUENCE [LARGE SCALE GENOMIC DNA]</scope>
    <source>
        <strain evidence="5 6">1225</strain>
    </source>
</reference>
<sequence length="379" mass="39952">MNAVSPIITAQADRAADAPTAPPRQWQPKISSLLTKAFALLVVGAGMAAILVAWQLPPFSTSVVKTDNAYVRGRTTIISPQVTGYISEIAVRDYSAINRGDVVLRIDDRVYKAQVAAARADLDIAVSNLANNQQAIAQRRLDIATAEAKISSAGAQLVKADADFKRASQLADKGSGSISTEDAARAALGVATAALQEADAGRGSAEQALKAAEVNKAALGANVESARARLQLAEINLGYTTVTAPEDGRLSDVTAHLGQYVTNGSQLTFLVPKARWVVANFKEAQSGAVRPGQRAWFFVDALAGSRFEGTVEDISPAAGSEFSVLRTDNAIGNFTKIPQRIAVRIKIDPNQPGIERLGPGMSVEAHVDTASLNTDQKSH</sequence>
<dbReference type="PANTHER" id="PTHR30386:SF24">
    <property type="entry name" value="MULTIDRUG RESISTANCE EFFLUX PUMP"/>
    <property type="match status" value="1"/>
</dbReference>
<keyword evidence="2" id="KW-0812">Transmembrane</keyword>
<feature type="domain" description="CusB-like beta-barrel" evidence="4">
    <location>
        <begin position="276"/>
        <end position="318"/>
    </location>
</feature>
<gene>
    <name evidence="5" type="ORF">FHW37_10998</name>
</gene>
<evidence type="ECO:0000256" key="1">
    <source>
        <dbReference type="SAM" id="Coils"/>
    </source>
</evidence>
<dbReference type="PANTHER" id="PTHR30386">
    <property type="entry name" value="MEMBRANE FUSION SUBUNIT OF EMRAB-TOLC MULTIDRUG EFFLUX PUMP"/>
    <property type="match status" value="1"/>
</dbReference>
<dbReference type="Pfam" id="PF25954">
    <property type="entry name" value="Beta-barrel_RND_2"/>
    <property type="match status" value="1"/>
</dbReference>
<keyword evidence="1" id="KW-0175">Coiled coil</keyword>
<dbReference type="Gene3D" id="1.10.287.470">
    <property type="entry name" value="Helix hairpin bin"/>
    <property type="match status" value="2"/>
</dbReference>
<feature type="domain" description="Multidrug resistance protein MdtA-like barrel-sandwich hybrid" evidence="3">
    <location>
        <begin position="76"/>
        <end position="271"/>
    </location>
</feature>
<organism evidence="5 6">
    <name type="scientific">Neorhizobium alkalisoli</name>
    <dbReference type="NCBI Taxonomy" id="528178"/>
    <lineage>
        <taxon>Bacteria</taxon>
        <taxon>Pseudomonadati</taxon>
        <taxon>Pseudomonadota</taxon>
        <taxon>Alphaproteobacteria</taxon>
        <taxon>Hyphomicrobiales</taxon>
        <taxon>Rhizobiaceae</taxon>
        <taxon>Rhizobium/Agrobacterium group</taxon>
        <taxon>Neorhizobium</taxon>
    </lineage>
</organism>
<name>A0A561QCD6_9HYPH</name>
<dbReference type="Proteomes" id="UP000320653">
    <property type="component" value="Unassembled WGS sequence"/>
</dbReference>
<evidence type="ECO:0000256" key="2">
    <source>
        <dbReference type="SAM" id="Phobius"/>
    </source>
</evidence>
<feature type="coiled-coil region" evidence="1">
    <location>
        <begin position="209"/>
        <end position="236"/>
    </location>
</feature>
<dbReference type="InterPro" id="IPR058792">
    <property type="entry name" value="Beta-barrel_RND_2"/>
</dbReference>
<keyword evidence="2" id="KW-1133">Transmembrane helix</keyword>
<dbReference type="AlphaFoldDB" id="A0A561QCD6"/>
<proteinExistence type="predicted"/>
<dbReference type="InterPro" id="IPR050739">
    <property type="entry name" value="MFP"/>
</dbReference>
<keyword evidence="6" id="KW-1185">Reference proteome</keyword>
<dbReference type="RefSeq" id="WP_145641802.1">
    <property type="nucleotide sequence ID" value="NZ_VIWP01000009.1"/>
</dbReference>
<keyword evidence="2" id="KW-0472">Membrane</keyword>
<evidence type="ECO:0000313" key="5">
    <source>
        <dbReference type="EMBL" id="TWF48035.1"/>
    </source>
</evidence>
<dbReference type="Gene3D" id="2.40.30.170">
    <property type="match status" value="1"/>
</dbReference>
<accession>A0A561QCD6</accession>
<feature type="transmembrane region" description="Helical" evidence="2">
    <location>
        <begin position="33"/>
        <end position="56"/>
    </location>
</feature>
<protein>
    <submittedName>
        <fullName evidence="5">Multidrug resistance efflux pump</fullName>
    </submittedName>
</protein>
<dbReference type="InterPro" id="IPR058625">
    <property type="entry name" value="MdtA-like_BSH"/>
</dbReference>
<dbReference type="OrthoDB" id="9811754at2"/>